<reference evidence="2" key="1">
    <citation type="submission" date="2017-02" db="UniProtKB">
        <authorList>
            <consortium name="WormBaseParasite"/>
        </authorList>
    </citation>
    <scope>IDENTIFICATION</scope>
</reference>
<sequence>MKEFVPFSIPFVLHPLQHNGFPLKSEIYESFLFPFHLILHLF</sequence>
<accession>A0A0M3IIH8</accession>
<protein>
    <submittedName>
        <fullName evidence="2">Uncharacterized protein</fullName>
    </submittedName>
</protein>
<keyword evidence="1" id="KW-1185">Reference proteome</keyword>
<dbReference type="Proteomes" id="UP000036681">
    <property type="component" value="Unplaced"/>
</dbReference>
<organism evidence="1 2">
    <name type="scientific">Ascaris lumbricoides</name>
    <name type="common">Giant roundworm</name>
    <dbReference type="NCBI Taxonomy" id="6252"/>
    <lineage>
        <taxon>Eukaryota</taxon>
        <taxon>Metazoa</taxon>
        <taxon>Ecdysozoa</taxon>
        <taxon>Nematoda</taxon>
        <taxon>Chromadorea</taxon>
        <taxon>Rhabditida</taxon>
        <taxon>Spirurina</taxon>
        <taxon>Ascaridomorpha</taxon>
        <taxon>Ascaridoidea</taxon>
        <taxon>Ascarididae</taxon>
        <taxon>Ascaris</taxon>
    </lineage>
</organism>
<evidence type="ECO:0000313" key="1">
    <source>
        <dbReference type="Proteomes" id="UP000036681"/>
    </source>
</evidence>
<dbReference type="WBParaSite" id="ALUE_0001835101-mRNA-1">
    <property type="protein sequence ID" value="ALUE_0001835101-mRNA-1"/>
    <property type="gene ID" value="ALUE_0001835101"/>
</dbReference>
<name>A0A0M3IIH8_ASCLU</name>
<evidence type="ECO:0000313" key="2">
    <source>
        <dbReference type="WBParaSite" id="ALUE_0001835101-mRNA-1"/>
    </source>
</evidence>
<dbReference type="AlphaFoldDB" id="A0A0M3IIH8"/>
<proteinExistence type="predicted"/>